<evidence type="ECO:0000256" key="2">
    <source>
        <dbReference type="ARBA" id="ARBA00022730"/>
    </source>
</evidence>
<gene>
    <name evidence="9" type="ORF">OT_ostta03g05880</name>
</gene>
<sequence>MSSAFASAVRRAFHRSDVTTASSVALRAFASSVFERRALAPSLARSAAVSTSRRAHASSTASTANAGERASDSQTTPTSSTSEPGMSPLRRAPPPARATRGAVIPGALTDGGISERARAVLRDAKGSPKKFSAFLRLIRGLRVDDALIQCDMSPKRVAKTVGKVIQSAVGNAVNNQGLDRDRLVIAWATVGKGQYLRRVSMHGRGRAGVMHRPRTHVAIAVEENDDVERRVQIFDDEMPWQRRRRLGRAKQAIAEAAGIA</sequence>
<dbReference type="Proteomes" id="UP000009170">
    <property type="component" value="Unassembled WGS sequence"/>
</dbReference>
<evidence type="ECO:0000256" key="6">
    <source>
        <dbReference type="ARBA" id="ARBA00035285"/>
    </source>
</evidence>
<dbReference type="SUPFAM" id="SSF54843">
    <property type="entry name" value="Ribosomal protein L22"/>
    <property type="match status" value="1"/>
</dbReference>
<evidence type="ECO:0000256" key="5">
    <source>
        <dbReference type="ARBA" id="ARBA00023274"/>
    </source>
</evidence>
<dbReference type="GO" id="GO:0019843">
    <property type="term" value="F:rRNA binding"/>
    <property type="evidence" value="ECO:0007669"/>
    <property type="project" value="UniProtKB-KW"/>
</dbReference>
<dbReference type="AlphaFoldDB" id="A0A090M5L6"/>
<dbReference type="InterPro" id="IPR001063">
    <property type="entry name" value="Ribosomal_uL22"/>
</dbReference>
<dbReference type="EMBL" id="CAID01000003">
    <property type="protein sequence ID" value="CEF97379.1"/>
    <property type="molecule type" value="Genomic_DNA"/>
</dbReference>
<evidence type="ECO:0000256" key="4">
    <source>
        <dbReference type="ARBA" id="ARBA00022980"/>
    </source>
</evidence>
<dbReference type="InterPro" id="IPR005727">
    <property type="entry name" value="Ribosomal_uL22_bac/chlpt-type"/>
</dbReference>
<accession>A0A090M5L6</accession>
<dbReference type="InterPro" id="IPR047867">
    <property type="entry name" value="Ribosomal_uL22_bac/org-type"/>
</dbReference>
<name>A0A090M5L6_OSTTA</name>
<dbReference type="GO" id="GO:0006412">
    <property type="term" value="P:translation"/>
    <property type="evidence" value="ECO:0007669"/>
    <property type="project" value="InterPro"/>
</dbReference>
<dbReference type="InParanoid" id="A0A090M5L6"/>
<comment type="caution">
    <text evidence="9">The sequence shown here is derived from an EMBL/GenBank/DDBJ whole genome shotgun (WGS) entry which is preliminary data.</text>
</comment>
<keyword evidence="3" id="KW-0694">RNA-binding</keyword>
<dbReference type="Pfam" id="PF00237">
    <property type="entry name" value="Ribosomal_L22"/>
    <property type="match status" value="1"/>
</dbReference>
<feature type="compositionally biased region" description="Low complexity" evidence="8">
    <location>
        <begin position="46"/>
        <end position="64"/>
    </location>
</feature>
<dbReference type="RefSeq" id="XP_003078508.2">
    <property type="nucleotide sequence ID" value="XM_003078460.2"/>
</dbReference>
<comment type="similarity">
    <text evidence="1 7">Belongs to the universal ribosomal protein uL22 family.</text>
</comment>
<organism evidence="9 10">
    <name type="scientific">Ostreococcus tauri</name>
    <name type="common">Marine green alga</name>
    <dbReference type="NCBI Taxonomy" id="70448"/>
    <lineage>
        <taxon>Eukaryota</taxon>
        <taxon>Viridiplantae</taxon>
        <taxon>Chlorophyta</taxon>
        <taxon>Mamiellophyceae</taxon>
        <taxon>Mamiellales</taxon>
        <taxon>Bathycoccaceae</taxon>
        <taxon>Ostreococcus</taxon>
    </lineage>
</organism>
<dbReference type="PANTHER" id="PTHR13501:SF8">
    <property type="entry name" value="LARGE RIBOSOMAL SUBUNIT PROTEIN UL22M"/>
    <property type="match status" value="1"/>
</dbReference>
<dbReference type="CDD" id="cd00336">
    <property type="entry name" value="Ribosomal_L22"/>
    <property type="match status" value="1"/>
</dbReference>
<reference evidence="9 10" key="2">
    <citation type="journal article" date="2014" name="BMC Genomics">
        <title>An improved genome of the model marine alga Ostreococcus tauri unfolds by assessing Illumina de novo assemblies.</title>
        <authorList>
            <person name="Blanc-Mathieu R."/>
            <person name="Verhelst B."/>
            <person name="Derelle E."/>
            <person name="Rombauts S."/>
            <person name="Bouget F.Y."/>
            <person name="Carre I."/>
            <person name="Chateau A."/>
            <person name="Eyre-Walker A."/>
            <person name="Grimsley N."/>
            <person name="Moreau H."/>
            <person name="Piegu B."/>
            <person name="Rivals E."/>
            <person name="Schackwitz W."/>
            <person name="Van de Peer Y."/>
            <person name="Piganeau G."/>
        </authorList>
    </citation>
    <scope>NUCLEOTIDE SEQUENCE [LARGE SCALE GENOMIC DNA]</scope>
    <source>
        <strain evidence="10">OTTH 0595 / CCAP 157/2 / RCC745</strain>
    </source>
</reference>
<proteinExistence type="inferred from homology"/>
<reference evidence="10" key="1">
    <citation type="journal article" date="2006" name="Proc. Natl. Acad. Sci. U.S.A.">
        <title>Genome analysis of the smallest free-living eukaryote Ostreococcus tauri unveils many unique features.</title>
        <authorList>
            <person name="Derelle E."/>
            <person name="Ferraz C."/>
            <person name="Rombauts S."/>
            <person name="Rouze P."/>
            <person name="Worden A.Z."/>
            <person name="Robbens S."/>
            <person name="Partensky F."/>
            <person name="Degroeve S."/>
            <person name="Echeynie S."/>
            <person name="Cooke R."/>
            <person name="Saeys Y."/>
            <person name="Wuyts J."/>
            <person name="Jabbari K."/>
            <person name="Bowler C."/>
            <person name="Panaud O."/>
            <person name="Piegu B."/>
            <person name="Ball S.G."/>
            <person name="Ral J.-P."/>
            <person name="Bouget F.-Y."/>
            <person name="Piganeau G."/>
            <person name="De Baets B."/>
            <person name="Picard A."/>
            <person name="Delseny M."/>
            <person name="Demaille J."/>
            <person name="Van de Peer Y."/>
            <person name="Moreau H."/>
        </authorList>
    </citation>
    <scope>NUCLEOTIDE SEQUENCE [LARGE SCALE GENOMIC DNA]</scope>
    <source>
        <strain evidence="10">OTTH 0595 / CCAP 157/2 / RCC745</strain>
    </source>
</reference>
<evidence type="ECO:0000256" key="1">
    <source>
        <dbReference type="ARBA" id="ARBA00009451"/>
    </source>
</evidence>
<evidence type="ECO:0000256" key="8">
    <source>
        <dbReference type="SAM" id="MobiDB-lite"/>
    </source>
</evidence>
<evidence type="ECO:0000256" key="3">
    <source>
        <dbReference type="ARBA" id="ARBA00022884"/>
    </source>
</evidence>
<feature type="region of interest" description="Disordered" evidence="8">
    <location>
        <begin position="46"/>
        <end position="107"/>
    </location>
</feature>
<feature type="compositionally biased region" description="Low complexity" evidence="8">
    <location>
        <begin position="72"/>
        <end position="90"/>
    </location>
</feature>
<dbReference type="GO" id="GO:0003735">
    <property type="term" value="F:structural constituent of ribosome"/>
    <property type="evidence" value="ECO:0007669"/>
    <property type="project" value="InterPro"/>
</dbReference>
<protein>
    <recommendedName>
        <fullName evidence="6">Large ribosomal subunit protein uL22c</fullName>
    </recommendedName>
</protein>
<keyword evidence="2" id="KW-0699">rRNA-binding</keyword>
<dbReference type="HAMAP" id="MF_01331_B">
    <property type="entry name" value="Ribosomal_uL22_B"/>
    <property type="match status" value="1"/>
</dbReference>
<keyword evidence="4 7" id="KW-0689">Ribosomal protein</keyword>
<evidence type="ECO:0000313" key="9">
    <source>
        <dbReference type="EMBL" id="CEF97379.1"/>
    </source>
</evidence>
<dbReference type="FunCoup" id="A0A090M5L6">
    <property type="interactions" value="928"/>
</dbReference>
<keyword evidence="10" id="KW-1185">Reference proteome</keyword>
<dbReference type="Gene3D" id="3.90.470.10">
    <property type="entry name" value="Ribosomal protein L22/L17"/>
    <property type="match status" value="1"/>
</dbReference>
<evidence type="ECO:0000313" key="10">
    <source>
        <dbReference type="Proteomes" id="UP000009170"/>
    </source>
</evidence>
<dbReference type="GO" id="GO:0005762">
    <property type="term" value="C:mitochondrial large ribosomal subunit"/>
    <property type="evidence" value="ECO:0007669"/>
    <property type="project" value="TreeGrafter"/>
</dbReference>
<dbReference type="PANTHER" id="PTHR13501">
    <property type="entry name" value="CHLOROPLAST 50S RIBOSOMAL PROTEIN L22-RELATED"/>
    <property type="match status" value="1"/>
</dbReference>
<dbReference type="KEGG" id="ota:OT_ostta03g05880"/>
<dbReference type="InterPro" id="IPR036394">
    <property type="entry name" value="Ribosomal_uL22_sf"/>
</dbReference>
<dbReference type="GeneID" id="9833684"/>
<dbReference type="STRING" id="70448.A0A090M5L6"/>
<keyword evidence="5 7" id="KW-0687">Ribonucleoprotein</keyword>
<evidence type="ECO:0000256" key="7">
    <source>
        <dbReference type="RuleBase" id="RU004005"/>
    </source>
</evidence>
<dbReference type="OrthoDB" id="416470at2759"/>